<dbReference type="PANTHER" id="PTHR10715:SF0">
    <property type="entry name" value="LARGE RIBOSOMAL SUBUNIT PROTEIN EL6"/>
    <property type="match status" value="1"/>
</dbReference>
<evidence type="ECO:0000313" key="6">
    <source>
        <dbReference type="EMBL" id="CDI84715.1"/>
    </source>
</evidence>
<accession>U6GX00</accession>
<evidence type="ECO:0000256" key="3">
    <source>
        <dbReference type="ARBA" id="ARBA00023274"/>
    </source>
</evidence>
<dbReference type="GO" id="GO:0022625">
    <property type="term" value="C:cytosolic large ribosomal subunit"/>
    <property type="evidence" value="ECO:0007669"/>
    <property type="project" value="TreeGrafter"/>
</dbReference>
<dbReference type="GO" id="GO:0003735">
    <property type="term" value="F:structural constituent of ribosome"/>
    <property type="evidence" value="ECO:0007669"/>
    <property type="project" value="InterPro"/>
</dbReference>
<dbReference type="InterPro" id="IPR008991">
    <property type="entry name" value="Translation_prot_SH3-like_sf"/>
</dbReference>
<dbReference type="CDD" id="cd13156">
    <property type="entry name" value="KOW_RPL6"/>
    <property type="match status" value="1"/>
</dbReference>
<keyword evidence="3 4" id="KW-0687">Ribonucleoprotein</keyword>
<keyword evidence="2 4" id="KW-0689">Ribosomal protein</keyword>
<evidence type="ECO:0000256" key="2">
    <source>
        <dbReference type="ARBA" id="ARBA00022980"/>
    </source>
</evidence>
<dbReference type="InterPro" id="IPR041997">
    <property type="entry name" value="Ribosomal_eL6_KOW"/>
</dbReference>
<dbReference type="InterPro" id="IPR014722">
    <property type="entry name" value="Rib_uL2_dom2"/>
</dbReference>
<evidence type="ECO:0000256" key="5">
    <source>
        <dbReference type="SAM" id="MobiDB-lite"/>
    </source>
</evidence>
<dbReference type="OrthoDB" id="2436667at2759"/>
<dbReference type="Gene3D" id="2.30.30.30">
    <property type="match status" value="1"/>
</dbReference>
<comment type="similarity">
    <text evidence="1 4">Belongs to the eukaryotic ribosomal protein eL6 family.</text>
</comment>
<dbReference type="Proteomes" id="UP000018201">
    <property type="component" value="Unassembled WGS sequence"/>
</dbReference>
<dbReference type="VEuPathDB" id="ToxoDB:EPH_0047350"/>
<organism evidence="6 7">
    <name type="scientific">Eimeria praecox</name>
    <dbReference type="NCBI Taxonomy" id="51316"/>
    <lineage>
        <taxon>Eukaryota</taxon>
        <taxon>Sar</taxon>
        <taxon>Alveolata</taxon>
        <taxon>Apicomplexa</taxon>
        <taxon>Conoidasida</taxon>
        <taxon>Coccidia</taxon>
        <taxon>Eucoccidiorida</taxon>
        <taxon>Eimeriorina</taxon>
        <taxon>Eimeriidae</taxon>
        <taxon>Eimeria</taxon>
    </lineage>
</organism>
<feature type="compositionally biased region" description="Polar residues" evidence="5">
    <location>
        <begin position="213"/>
        <end position="224"/>
    </location>
</feature>
<sequence length="271" mass="30068">MIVPSLLVLGLSQQNGGLHGAPPHAPHLAAVAAAMHAFEIYQQRFEFAVWAFLFEAKGIFLAFHSKMSQAKRTTQGTAAAAAGQGARGGRFRLRRKNKRATDLKRQAMGKTSCKLRKSITPGTVLILLSSGYRGKRVICLKQLEPSGLLLVTGPFTVNGVPLRRVNPRYVIATSTKVDVSGVNLNGVTDSMFTRTAKEKREERKMRTKDDTSMFVQQDSTTQKTLPEERKKLQEQVDKALLAVVNKDALLKQYLKTRFTLRSNMAPHAMKF</sequence>
<dbReference type="InterPro" id="IPR000915">
    <property type="entry name" value="60S_ribosomal_eL6"/>
</dbReference>
<dbReference type="AlphaFoldDB" id="U6GX00"/>
<evidence type="ECO:0000256" key="1">
    <source>
        <dbReference type="ARBA" id="ARBA00010592"/>
    </source>
</evidence>
<dbReference type="PROSITE" id="PS01170">
    <property type="entry name" value="RIBOSOMAL_L6E"/>
    <property type="match status" value="1"/>
</dbReference>
<dbReference type="EMBL" id="HG692946">
    <property type="protein sequence ID" value="CDI84715.1"/>
    <property type="molecule type" value="Genomic_DNA"/>
</dbReference>
<dbReference type="FunFam" id="2.30.30.30:FF:000014">
    <property type="entry name" value="60S ribosomal protein L6"/>
    <property type="match status" value="1"/>
</dbReference>
<proteinExistence type="inferred from homology"/>
<keyword evidence="7" id="KW-1185">Reference proteome</keyword>
<dbReference type="GO" id="GO:0000027">
    <property type="term" value="P:ribosomal large subunit assembly"/>
    <property type="evidence" value="ECO:0007669"/>
    <property type="project" value="TreeGrafter"/>
</dbReference>
<dbReference type="SUPFAM" id="SSF50104">
    <property type="entry name" value="Translation proteins SH3-like domain"/>
    <property type="match status" value="1"/>
</dbReference>
<protein>
    <recommendedName>
        <fullName evidence="4">60S ribosomal protein L6</fullName>
    </recommendedName>
</protein>
<name>U6GX00_9EIME</name>
<dbReference type="PANTHER" id="PTHR10715">
    <property type="entry name" value="60S RIBOSOMAL PROTEIN L6"/>
    <property type="match status" value="1"/>
</dbReference>
<feature type="region of interest" description="Disordered" evidence="5">
    <location>
        <begin position="206"/>
        <end position="228"/>
    </location>
</feature>
<reference evidence="6" key="2">
    <citation type="submission" date="2013-10" db="EMBL/GenBank/DDBJ databases">
        <authorList>
            <person name="Aslett M."/>
        </authorList>
    </citation>
    <scope>NUCLEOTIDE SEQUENCE [LARGE SCALE GENOMIC DNA]</scope>
    <source>
        <strain evidence="6">Houghton</strain>
    </source>
</reference>
<dbReference type="InterPro" id="IPR049633">
    <property type="entry name" value="Ribosomal_eL6_CS"/>
</dbReference>
<dbReference type="GO" id="GO:0002181">
    <property type="term" value="P:cytoplasmic translation"/>
    <property type="evidence" value="ECO:0007669"/>
    <property type="project" value="TreeGrafter"/>
</dbReference>
<dbReference type="Pfam" id="PF01159">
    <property type="entry name" value="Ribosomal_L6e"/>
    <property type="match status" value="1"/>
</dbReference>
<reference evidence="6" key="1">
    <citation type="submission" date="2013-10" db="EMBL/GenBank/DDBJ databases">
        <title>Genomic analysis of the causative agents of coccidiosis in chickens.</title>
        <authorList>
            <person name="Reid A.J."/>
            <person name="Blake D."/>
            <person name="Billington K."/>
            <person name="Browne H."/>
            <person name="Dunn M."/>
            <person name="Hung S."/>
            <person name="Kawahara F."/>
            <person name="Miranda-Saavedra D."/>
            <person name="Mourier T."/>
            <person name="Nagra H."/>
            <person name="Otto T.D."/>
            <person name="Rawlings N."/>
            <person name="Sanchez A."/>
            <person name="Sanders M."/>
            <person name="Subramaniam C."/>
            <person name="Tay Y."/>
            <person name="Dear P."/>
            <person name="Doerig C."/>
            <person name="Gruber A."/>
            <person name="Parkinson J."/>
            <person name="Shirley M."/>
            <person name="Wan K.L."/>
            <person name="Berriman M."/>
            <person name="Tomley F."/>
            <person name="Pain A."/>
        </authorList>
    </citation>
    <scope>NUCLEOTIDE SEQUENCE [LARGE SCALE GENOMIC DNA]</scope>
    <source>
        <strain evidence="6">Houghton</strain>
    </source>
</reference>
<gene>
    <name evidence="6" type="ORF">EPH_0047350</name>
</gene>
<evidence type="ECO:0000313" key="7">
    <source>
        <dbReference type="Proteomes" id="UP000018201"/>
    </source>
</evidence>
<dbReference type="GO" id="GO:0003723">
    <property type="term" value="F:RNA binding"/>
    <property type="evidence" value="ECO:0007669"/>
    <property type="project" value="TreeGrafter"/>
</dbReference>
<evidence type="ECO:0000256" key="4">
    <source>
        <dbReference type="RuleBase" id="RU000662"/>
    </source>
</evidence>